<name>A0A2H0W6P7_9BACT</name>
<dbReference type="InterPro" id="IPR024078">
    <property type="entry name" value="LmbE-like_dom_sf"/>
</dbReference>
<keyword evidence="1" id="KW-0472">Membrane</keyword>
<dbReference type="AlphaFoldDB" id="A0A2H0W6P7"/>
<dbReference type="EMBL" id="PEZW01000012">
    <property type="protein sequence ID" value="PIS07773.1"/>
    <property type="molecule type" value="Genomic_DNA"/>
</dbReference>
<reference evidence="3" key="1">
    <citation type="submission" date="2017-09" db="EMBL/GenBank/DDBJ databases">
        <title>Depth-based differentiation of microbial function through sediment-hosted aquifers and enrichment of novel symbionts in the deep terrestrial subsurface.</title>
        <authorList>
            <person name="Probst A.J."/>
            <person name="Ladd B."/>
            <person name="Jarett J.K."/>
            <person name="Geller-Mcgrath D.E."/>
            <person name="Sieber C.M.K."/>
            <person name="Emerson J.B."/>
            <person name="Anantharaman K."/>
            <person name="Thomas B.C."/>
            <person name="Malmstrom R."/>
            <person name="Stieglmeier M."/>
            <person name="Klingl A."/>
            <person name="Woyke T."/>
            <person name="Ryan C.M."/>
            <person name="Banfield J.F."/>
        </authorList>
    </citation>
    <scope>NUCLEOTIDE SEQUENCE [LARGE SCALE GENOMIC DNA]</scope>
</reference>
<evidence type="ECO:0000256" key="1">
    <source>
        <dbReference type="SAM" id="Phobius"/>
    </source>
</evidence>
<evidence type="ECO:0000313" key="3">
    <source>
        <dbReference type="Proteomes" id="UP000231382"/>
    </source>
</evidence>
<dbReference type="GO" id="GO:0016811">
    <property type="term" value="F:hydrolase activity, acting on carbon-nitrogen (but not peptide) bonds, in linear amides"/>
    <property type="evidence" value="ECO:0007669"/>
    <property type="project" value="TreeGrafter"/>
</dbReference>
<accession>A0A2H0W6P7</accession>
<dbReference type="Pfam" id="PF02585">
    <property type="entry name" value="PIG-L"/>
    <property type="match status" value="1"/>
</dbReference>
<dbReference type="Gene3D" id="3.40.50.10320">
    <property type="entry name" value="LmbE-like"/>
    <property type="match status" value="1"/>
</dbReference>
<dbReference type="SUPFAM" id="SSF102588">
    <property type="entry name" value="LmbE-like"/>
    <property type="match status" value="1"/>
</dbReference>
<feature type="transmembrane region" description="Helical" evidence="1">
    <location>
        <begin position="16"/>
        <end position="37"/>
    </location>
</feature>
<organism evidence="2 3">
    <name type="scientific">Candidatus Berkelbacteria bacterium CG10_big_fil_rev_8_21_14_0_10_43_13</name>
    <dbReference type="NCBI Taxonomy" id="1974514"/>
    <lineage>
        <taxon>Bacteria</taxon>
        <taxon>Candidatus Berkelbacteria</taxon>
    </lineage>
</organism>
<protein>
    <submittedName>
        <fullName evidence="2">PIG-L family deacetylase</fullName>
    </submittedName>
</protein>
<keyword evidence="1" id="KW-0812">Transmembrane</keyword>
<sequence length="274" mass="31347">MKFMTKLSKKIKGHKLLFGIIILFFLVFAGWAIYAYLNKVMPQSAIYFLNDIEAPKAGNKILVFSPHPDDETIALGGYIYDATKAGAEVQIVLVTDGNKQGLKSQRYAEFKKATARLGVKSSSLVFLGHPDGSLSTVKESKLATEFEVQINNFEPNIVFYPHLDDQHLDHAYTGQIAKKVTENLDMIDYQYLVHAKYFPQPQTYHPDDYLLPPQKLVTFDHEWQRYLVSPETEAVQKKAVEEYVTQMKNPLVRELSYSMIRKNELFAVDREEGD</sequence>
<dbReference type="PANTHER" id="PTHR12993">
    <property type="entry name" value="N-ACETYLGLUCOSAMINYL-PHOSPHATIDYLINOSITOL DE-N-ACETYLASE-RELATED"/>
    <property type="match status" value="1"/>
</dbReference>
<gene>
    <name evidence="2" type="ORF">COT78_01810</name>
</gene>
<comment type="caution">
    <text evidence="2">The sequence shown here is derived from an EMBL/GenBank/DDBJ whole genome shotgun (WGS) entry which is preliminary data.</text>
</comment>
<proteinExistence type="predicted"/>
<keyword evidence="1" id="KW-1133">Transmembrane helix</keyword>
<dbReference type="InterPro" id="IPR003737">
    <property type="entry name" value="GlcNAc_PI_deacetylase-related"/>
</dbReference>
<evidence type="ECO:0000313" key="2">
    <source>
        <dbReference type="EMBL" id="PIS07773.1"/>
    </source>
</evidence>
<dbReference type="Proteomes" id="UP000231382">
    <property type="component" value="Unassembled WGS sequence"/>
</dbReference>
<dbReference type="PANTHER" id="PTHR12993:SF29">
    <property type="entry name" value="BLR3841 PROTEIN"/>
    <property type="match status" value="1"/>
</dbReference>